<comment type="caution">
    <text evidence="2">The sequence shown here is derived from an EMBL/GenBank/DDBJ whole genome shotgun (WGS) entry which is preliminary data.</text>
</comment>
<evidence type="ECO:0000313" key="2">
    <source>
        <dbReference type="EMBL" id="GAA4327573.1"/>
    </source>
</evidence>
<sequence length="331" mass="35093">MDTQRRRFNQLGVAAAALAAAPQVRAQRDPAANFPSRPVRLIIPFAPGGGTDIVGRAIGDKLGQEWGQPVVVENKAGANGTIGADMVVKSPPDGYMMCMFTASHSVNVTLQGKQQPYDLFKDFAPLSLLAVQPYILVVRPGLPVKSVADLVALAKAKPGTINFGSSGVGGLIHLCGELFQARAGIKLAHIPYKGGSQAMMDVIAGNIDMMFTSLNQSKTYIDAGQLRLLAVTSAKRSPVAPDIPTMQEAGVPDYEVESWYGLAAPAAVPKPILAKLNTSIDRVLKLPDVRERLAADGSTPVGGSAERFGTFLRNEVEKWRALIDQVGIPVG</sequence>
<dbReference type="PROSITE" id="PS51318">
    <property type="entry name" value="TAT"/>
    <property type="match status" value="1"/>
</dbReference>
<organism evidence="2 3">
    <name type="scientific">Pigmentiphaga soli</name>
    <dbReference type="NCBI Taxonomy" id="1007095"/>
    <lineage>
        <taxon>Bacteria</taxon>
        <taxon>Pseudomonadati</taxon>
        <taxon>Pseudomonadota</taxon>
        <taxon>Betaproteobacteria</taxon>
        <taxon>Burkholderiales</taxon>
        <taxon>Alcaligenaceae</taxon>
        <taxon>Pigmentiphaga</taxon>
    </lineage>
</organism>
<gene>
    <name evidence="2" type="ORF">GCM10023144_12310</name>
</gene>
<protein>
    <submittedName>
        <fullName evidence="2">Tripartite tricarboxylate transporter substrate binding protein</fullName>
    </submittedName>
</protein>
<dbReference type="CDD" id="cd13578">
    <property type="entry name" value="PBP2_Bug27"/>
    <property type="match status" value="1"/>
</dbReference>
<dbReference type="SUPFAM" id="SSF53850">
    <property type="entry name" value="Periplasmic binding protein-like II"/>
    <property type="match status" value="1"/>
</dbReference>
<dbReference type="PANTHER" id="PTHR42928:SF5">
    <property type="entry name" value="BLR1237 PROTEIN"/>
    <property type="match status" value="1"/>
</dbReference>
<dbReference type="Gene3D" id="3.40.190.150">
    <property type="entry name" value="Bordetella uptake gene, domain 1"/>
    <property type="match status" value="1"/>
</dbReference>
<dbReference type="Pfam" id="PF03401">
    <property type="entry name" value="TctC"/>
    <property type="match status" value="1"/>
</dbReference>
<comment type="similarity">
    <text evidence="1">Belongs to the UPF0065 (bug) family.</text>
</comment>
<dbReference type="InterPro" id="IPR005064">
    <property type="entry name" value="BUG"/>
</dbReference>
<name>A0ABP8GNH0_9BURK</name>
<dbReference type="InterPro" id="IPR006311">
    <property type="entry name" value="TAT_signal"/>
</dbReference>
<dbReference type="EMBL" id="BAABFO010000004">
    <property type="protein sequence ID" value="GAA4327573.1"/>
    <property type="molecule type" value="Genomic_DNA"/>
</dbReference>
<proteinExistence type="inferred from homology"/>
<evidence type="ECO:0000256" key="1">
    <source>
        <dbReference type="ARBA" id="ARBA00006987"/>
    </source>
</evidence>
<reference evidence="3" key="1">
    <citation type="journal article" date="2019" name="Int. J. Syst. Evol. Microbiol.">
        <title>The Global Catalogue of Microorganisms (GCM) 10K type strain sequencing project: providing services to taxonomists for standard genome sequencing and annotation.</title>
        <authorList>
            <consortium name="The Broad Institute Genomics Platform"/>
            <consortium name="The Broad Institute Genome Sequencing Center for Infectious Disease"/>
            <person name="Wu L."/>
            <person name="Ma J."/>
        </authorList>
    </citation>
    <scope>NUCLEOTIDE SEQUENCE [LARGE SCALE GENOMIC DNA]</scope>
    <source>
        <strain evidence="3">JCM 17666</strain>
    </source>
</reference>
<dbReference type="InterPro" id="IPR042100">
    <property type="entry name" value="Bug_dom1"/>
</dbReference>
<dbReference type="RefSeq" id="WP_345247375.1">
    <property type="nucleotide sequence ID" value="NZ_BAABFO010000004.1"/>
</dbReference>
<keyword evidence="3" id="KW-1185">Reference proteome</keyword>
<dbReference type="PIRSF" id="PIRSF017082">
    <property type="entry name" value="YflP"/>
    <property type="match status" value="1"/>
</dbReference>
<dbReference type="Proteomes" id="UP001501671">
    <property type="component" value="Unassembled WGS sequence"/>
</dbReference>
<evidence type="ECO:0000313" key="3">
    <source>
        <dbReference type="Proteomes" id="UP001501671"/>
    </source>
</evidence>
<accession>A0ABP8GNH0</accession>
<dbReference type="Gene3D" id="3.40.190.10">
    <property type="entry name" value="Periplasmic binding protein-like II"/>
    <property type="match status" value="1"/>
</dbReference>
<dbReference type="PANTHER" id="PTHR42928">
    <property type="entry name" value="TRICARBOXYLATE-BINDING PROTEIN"/>
    <property type="match status" value="1"/>
</dbReference>